<evidence type="ECO:0000259" key="1">
    <source>
        <dbReference type="Pfam" id="PF25056"/>
    </source>
</evidence>
<dbReference type="Pfam" id="PF25056">
    <property type="entry name" value="DUF7793"/>
    <property type="match status" value="1"/>
</dbReference>
<reference evidence="3" key="2">
    <citation type="submission" date="2016-11" db="EMBL/GenBank/DDBJ databases">
        <authorList>
            <person name="Jaros S."/>
            <person name="Januszkiewicz K."/>
            <person name="Wedrychowicz H."/>
        </authorList>
    </citation>
    <scope>NUCLEOTIDE SEQUENCE [LARGE SCALE GENOMIC DNA]</scope>
    <source>
        <strain evidence="3">DSM 19729</strain>
    </source>
</reference>
<sequence>MRFSASYFENEYAHFWIRNSILFFEYKPNVVIDLTVAQRIVADRIQIQNEKAYPILCDIRGIVDSDKAARDYLAQSGSVLTKAVSLVGHQSISLIITSFYLKIGKPSVPTKLFTDESAALAFLEAYK</sequence>
<evidence type="ECO:0000313" key="4">
    <source>
        <dbReference type="Proteomes" id="UP000184384"/>
    </source>
</evidence>
<dbReference type="AlphaFoldDB" id="A0A1M5Q604"/>
<evidence type="ECO:0000313" key="2">
    <source>
        <dbReference type="EMBL" id="PRZ22090.1"/>
    </source>
</evidence>
<organism evidence="3 4">
    <name type="scientific">Flavobacterium granuli</name>
    <dbReference type="NCBI Taxonomy" id="280093"/>
    <lineage>
        <taxon>Bacteria</taxon>
        <taxon>Pseudomonadati</taxon>
        <taxon>Bacteroidota</taxon>
        <taxon>Flavobacteriia</taxon>
        <taxon>Flavobacteriales</taxon>
        <taxon>Flavobacteriaceae</taxon>
        <taxon>Flavobacterium</taxon>
    </lineage>
</organism>
<protein>
    <recommendedName>
        <fullName evidence="1">DUF7793 domain-containing protein</fullName>
    </recommendedName>
</protein>
<accession>A0A1M5Q604</accession>
<reference evidence="2 5" key="3">
    <citation type="submission" date="2018-03" db="EMBL/GenBank/DDBJ databases">
        <title>Genomic Encyclopedia of Archaeal and Bacterial Type Strains, Phase II (KMG-II): from individual species to whole genera.</title>
        <authorList>
            <person name="Goeker M."/>
        </authorList>
    </citation>
    <scope>NUCLEOTIDE SEQUENCE [LARGE SCALE GENOMIC DNA]</scope>
    <source>
        <strain evidence="2 5">DSM 17797</strain>
    </source>
</reference>
<dbReference type="Proteomes" id="UP000237771">
    <property type="component" value="Unassembled WGS sequence"/>
</dbReference>
<proteinExistence type="predicted"/>
<dbReference type="EMBL" id="PVUB01000007">
    <property type="protein sequence ID" value="PRZ22090.1"/>
    <property type="molecule type" value="Genomic_DNA"/>
</dbReference>
<dbReference type="RefSeq" id="WP_072944060.1">
    <property type="nucleotide sequence ID" value="NZ_FQWO01000007.1"/>
</dbReference>
<keyword evidence="5" id="KW-1185">Reference proteome</keyword>
<dbReference type="EMBL" id="FQWO01000007">
    <property type="protein sequence ID" value="SHH09584.1"/>
    <property type="molecule type" value="Genomic_DNA"/>
</dbReference>
<dbReference type="Proteomes" id="UP000184384">
    <property type="component" value="Unassembled WGS sequence"/>
</dbReference>
<reference evidence="4" key="1">
    <citation type="submission" date="2016-11" db="EMBL/GenBank/DDBJ databases">
        <authorList>
            <person name="Varghese N."/>
            <person name="Submissions S."/>
        </authorList>
    </citation>
    <scope>NUCLEOTIDE SEQUENCE [LARGE SCALE GENOMIC DNA]</scope>
    <source>
        <strain evidence="4">DSM 19729</strain>
    </source>
</reference>
<dbReference type="InterPro" id="IPR056695">
    <property type="entry name" value="DUF7793"/>
</dbReference>
<dbReference type="OrthoDB" id="957652at2"/>
<gene>
    <name evidence="2" type="ORF">BC624_10791</name>
    <name evidence="3" type="ORF">SAMN05443373_10791</name>
</gene>
<dbReference type="Gene3D" id="3.40.970.30">
    <property type="entry name" value="yp_829618.1 like domains"/>
    <property type="match status" value="1"/>
</dbReference>
<dbReference type="Gene3D" id="3.40.1680.10">
    <property type="entry name" value="yp_829618.1 domain like"/>
    <property type="match status" value="1"/>
</dbReference>
<name>A0A1M5Q604_9FLAO</name>
<evidence type="ECO:0000313" key="5">
    <source>
        <dbReference type="Proteomes" id="UP000237771"/>
    </source>
</evidence>
<feature type="domain" description="DUF7793" evidence="1">
    <location>
        <begin position="15"/>
        <end position="127"/>
    </location>
</feature>
<dbReference type="STRING" id="280093.SAMN05443373_10791"/>
<evidence type="ECO:0000313" key="3">
    <source>
        <dbReference type="EMBL" id="SHH09584.1"/>
    </source>
</evidence>